<comment type="caution">
    <text evidence="8">The sequence shown here is derived from an EMBL/GenBank/DDBJ whole genome shotgun (WGS) entry which is preliminary data.</text>
</comment>
<dbReference type="CDD" id="cd02181">
    <property type="entry name" value="GH16_fungal_Lam16A_glucanase"/>
    <property type="match status" value="1"/>
</dbReference>
<dbReference type="Gene3D" id="2.60.120.200">
    <property type="match status" value="1"/>
</dbReference>
<accession>A0A9W7SPN0</accession>
<dbReference type="PANTHER" id="PTHR10963:SF24">
    <property type="entry name" value="GLYCOSIDASE C21B10.07-RELATED"/>
    <property type="match status" value="1"/>
</dbReference>
<dbReference type="Proteomes" id="UP001138500">
    <property type="component" value="Unassembled WGS sequence"/>
</dbReference>
<comment type="similarity">
    <text evidence="2">Belongs to the glycosyl hydrolase 16 family.</text>
</comment>
<evidence type="ECO:0000313" key="9">
    <source>
        <dbReference type="Proteomes" id="UP001138500"/>
    </source>
</evidence>
<dbReference type="AlphaFoldDB" id="A0A9W7SPN0"/>
<feature type="compositionally biased region" description="Low complexity" evidence="6">
    <location>
        <begin position="401"/>
        <end position="425"/>
    </location>
</feature>
<dbReference type="EC" id="3.2.1.6" evidence="3"/>
<sequence length="531" mass="55835">AGITRFIWLVRLVVYKTLSFQGLTLSHSFKTLPMQLSTIITSLVLMSTTGWCSYVLEDDYLKDGTFFDLFTFYTSSDPTNGFVEYQSQSAASSAGLLSSSTTNVQMKVDSTNVTPSGRPSVRITSNKSYNTGLFIADIEHMPGGVCGTWPAFWLVGPNWPDEGEIDIIEGVNQQTSDEMTLHTGPGCTVTDNNDFSGSLVTDNCYVDAAGQSANAGCQITTSNTQTYGAGFNSNNGGVYATEWTDSAISIYFFPRGSIPSDITSGSLDPSSWGTPLASFHGGCDIASNFTDMQIVFDTTFCGDWAGAVWSSGSCASQASTCNSFVENNPSAFTGAYWSINALQVYSMSSNGWNDVANSSTAGSTASTAAVAASTSSDALSPAETSSASAIQTTFAISSKAPVATSTSATSPSSSSSSTATTASSAEAQGGWGWTPWVDNSGRVEWDDDNDVAATTTTTVTVPHHTQWAAFVDSDGEVEEGPDGVGAHSVPEAVQHSELSSAEGKARQEPGAAEAKRYLRHHHKRHGGAGLR</sequence>
<evidence type="ECO:0000256" key="3">
    <source>
        <dbReference type="ARBA" id="ARBA00012599"/>
    </source>
</evidence>
<reference evidence="8 9" key="1">
    <citation type="journal article" date="2018" name="IMA Fungus">
        <title>IMA Genome-F 10: Nine draft genome sequences of Claviceps purpurea s.lat., including C. arundinis, C. humidiphila, and C. cf. spartinae, pseudomolecules for the pitch canker pathogen Fusarium circinatum, draft genome of Davidsoniella eucalypti, Grosmannia galeiformis, Quambalaria eucalypti, and Teratosphaeria destructans.</title>
        <authorList>
            <person name="Wingfield B.D."/>
            <person name="Liu M."/>
            <person name="Nguyen H.D."/>
            <person name="Lane F.A."/>
            <person name="Morgan S.W."/>
            <person name="De Vos L."/>
            <person name="Wilken P.M."/>
            <person name="Duong T.A."/>
            <person name="Aylward J."/>
            <person name="Coetzee M.P."/>
            <person name="Dadej K."/>
            <person name="De Beer Z.W."/>
            <person name="Findlay W."/>
            <person name="Havenga M."/>
            <person name="Kolarik M."/>
            <person name="Menzies J.G."/>
            <person name="Naidoo K."/>
            <person name="Pochopski O."/>
            <person name="Shoukouhi P."/>
            <person name="Santana Q.C."/>
            <person name="Seifert K.A."/>
            <person name="Soal N."/>
            <person name="Steenkamp E.T."/>
            <person name="Tatham C.T."/>
            <person name="van der Nest M.A."/>
            <person name="Wingfield M.J."/>
        </authorList>
    </citation>
    <scope>NUCLEOTIDE SEQUENCE [LARGE SCALE GENOMIC DNA]</scope>
    <source>
        <strain evidence="8">CMW44962</strain>
    </source>
</reference>
<evidence type="ECO:0000256" key="2">
    <source>
        <dbReference type="ARBA" id="ARBA00006865"/>
    </source>
</evidence>
<gene>
    <name evidence="8" type="ORF">Tdes44962_MAKER03658</name>
</gene>
<dbReference type="GO" id="GO:0009251">
    <property type="term" value="P:glucan catabolic process"/>
    <property type="evidence" value="ECO:0007669"/>
    <property type="project" value="TreeGrafter"/>
</dbReference>
<comment type="catalytic activity">
    <reaction evidence="1">
        <text>Endohydrolysis of (1-&gt;3)- or (1-&gt;4)-linkages in beta-D-glucans when the glucose residue whose reducing group is involved in the linkage to be hydrolyzed is itself substituted at C-3.</text>
        <dbReference type="EC" id="3.2.1.6"/>
    </reaction>
</comment>
<dbReference type="FunFam" id="2.60.120.200:FF:000114">
    <property type="entry name" value="Probable endo-1,3(4)-beta-glucanase NFIA_089530"/>
    <property type="match status" value="1"/>
</dbReference>
<dbReference type="InterPro" id="IPR050546">
    <property type="entry name" value="Glycosyl_Hydrlase_16"/>
</dbReference>
<dbReference type="Pfam" id="PF26113">
    <property type="entry name" value="GH16_XgeA"/>
    <property type="match status" value="1"/>
</dbReference>
<feature type="compositionally biased region" description="Basic residues" evidence="6">
    <location>
        <begin position="517"/>
        <end position="531"/>
    </location>
</feature>
<protein>
    <recommendedName>
        <fullName evidence="3">endo-1,3(4)-beta-glucanase</fullName>
        <ecNumber evidence="3">3.2.1.6</ecNumber>
    </recommendedName>
</protein>
<dbReference type="InterPro" id="IPR000757">
    <property type="entry name" value="Beta-glucanase-like"/>
</dbReference>
<keyword evidence="9" id="KW-1185">Reference proteome</keyword>
<feature type="non-terminal residue" evidence="8">
    <location>
        <position position="1"/>
    </location>
</feature>
<dbReference type="GO" id="GO:0052861">
    <property type="term" value="F:endo-1,3(4)-beta-glucanase activity"/>
    <property type="evidence" value="ECO:0007669"/>
    <property type="project" value="UniProtKB-EC"/>
</dbReference>
<keyword evidence="5" id="KW-0326">Glycosidase</keyword>
<evidence type="ECO:0000256" key="1">
    <source>
        <dbReference type="ARBA" id="ARBA00000124"/>
    </source>
</evidence>
<dbReference type="OrthoDB" id="192832at2759"/>
<evidence type="ECO:0000259" key="7">
    <source>
        <dbReference type="PROSITE" id="PS51762"/>
    </source>
</evidence>
<dbReference type="InterPro" id="IPR013320">
    <property type="entry name" value="ConA-like_dom_sf"/>
</dbReference>
<dbReference type="SUPFAM" id="SSF49899">
    <property type="entry name" value="Concanavalin A-like lectins/glucanases"/>
    <property type="match status" value="1"/>
</dbReference>
<dbReference type="PANTHER" id="PTHR10963">
    <property type="entry name" value="GLYCOSYL HYDROLASE-RELATED"/>
    <property type="match status" value="1"/>
</dbReference>
<organism evidence="8 9">
    <name type="scientific">Teratosphaeria destructans</name>
    <dbReference type="NCBI Taxonomy" id="418781"/>
    <lineage>
        <taxon>Eukaryota</taxon>
        <taxon>Fungi</taxon>
        <taxon>Dikarya</taxon>
        <taxon>Ascomycota</taxon>
        <taxon>Pezizomycotina</taxon>
        <taxon>Dothideomycetes</taxon>
        <taxon>Dothideomycetidae</taxon>
        <taxon>Mycosphaerellales</taxon>
        <taxon>Teratosphaeriaceae</taxon>
        <taxon>Teratosphaeria</taxon>
    </lineage>
</organism>
<feature type="domain" description="GH16" evidence="7">
    <location>
        <begin position="27"/>
        <end position="313"/>
    </location>
</feature>
<feature type="region of interest" description="Disordered" evidence="6">
    <location>
        <begin position="401"/>
        <end position="442"/>
    </location>
</feature>
<evidence type="ECO:0000256" key="6">
    <source>
        <dbReference type="SAM" id="MobiDB-lite"/>
    </source>
</evidence>
<proteinExistence type="inferred from homology"/>
<reference evidence="8 9" key="2">
    <citation type="journal article" date="2021" name="Curr. Genet.">
        <title>Genetic response to nitrogen starvation in the aggressive Eucalyptus foliar pathogen Teratosphaeria destructans.</title>
        <authorList>
            <person name="Havenga M."/>
            <person name="Wingfield B.D."/>
            <person name="Wingfield M.J."/>
            <person name="Dreyer L.L."/>
            <person name="Roets F."/>
            <person name="Aylward J."/>
        </authorList>
    </citation>
    <scope>NUCLEOTIDE SEQUENCE [LARGE SCALE GENOMIC DNA]</scope>
    <source>
        <strain evidence="8">CMW44962</strain>
    </source>
</reference>
<evidence type="ECO:0000256" key="5">
    <source>
        <dbReference type="ARBA" id="ARBA00023295"/>
    </source>
</evidence>
<dbReference type="EMBL" id="RIBY02002012">
    <property type="protein sequence ID" value="KAH9826274.1"/>
    <property type="molecule type" value="Genomic_DNA"/>
</dbReference>
<feature type="region of interest" description="Disordered" evidence="6">
    <location>
        <begin position="494"/>
        <end position="531"/>
    </location>
</feature>
<name>A0A9W7SPN0_9PEZI</name>
<keyword evidence="4 8" id="KW-0378">Hydrolase</keyword>
<dbReference type="PROSITE" id="PS51762">
    <property type="entry name" value="GH16_2"/>
    <property type="match status" value="1"/>
</dbReference>
<evidence type="ECO:0000313" key="8">
    <source>
        <dbReference type="EMBL" id="KAH9826274.1"/>
    </source>
</evidence>
<evidence type="ECO:0000256" key="4">
    <source>
        <dbReference type="ARBA" id="ARBA00022801"/>
    </source>
</evidence>